<feature type="transmembrane region" description="Helical" evidence="9">
    <location>
        <begin position="315"/>
        <end position="338"/>
    </location>
</feature>
<organism evidence="12 13">
    <name type="scientific">Holothuria leucospilota</name>
    <name type="common">Black long sea cucumber</name>
    <name type="synonym">Mertensiothuria leucospilota</name>
    <dbReference type="NCBI Taxonomy" id="206669"/>
    <lineage>
        <taxon>Eukaryota</taxon>
        <taxon>Metazoa</taxon>
        <taxon>Echinodermata</taxon>
        <taxon>Eleutherozoa</taxon>
        <taxon>Echinozoa</taxon>
        <taxon>Holothuroidea</taxon>
        <taxon>Aspidochirotacea</taxon>
        <taxon>Aspidochirotida</taxon>
        <taxon>Holothuriidae</taxon>
        <taxon>Holothuria</taxon>
    </lineage>
</organism>
<dbReference type="InterPro" id="IPR013783">
    <property type="entry name" value="Ig-like_fold"/>
</dbReference>
<dbReference type="InterPro" id="IPR003599">
    <property type="entry name" value="Ig_sub"/>
</dbReference>
<dbReference type="OrthoDB" id="6507807at2759"/>
<dbReference type="GO" id="GO:0007156">
    <property type="term" value="P:homophilic cell adhesion via plasma membrane adhesion molecules"/>
    <property type="evidence" value="ECO:0007669"/>
    <property type="project" value="TreeGrafter"/>
</dbReference>
<reference evidence="12" key="1">
    <citation type="submission" date="2021-10" db="EMBL/GenBank/DDBJ databases">
        <title>Tropical sea cucumber genome reveals ecological adaptation and Cuvierian tubules defense mechanism.</title>
        <authorList>
            <person name="Chen T."/>
        </authorList>
    </citation>
    <scope>NUCLEOTIDE SEQUENCE</scope>
    <source>
        <strain evidence="12">Nanhai2018</strain>
        <tissue evidence="12">Muscle</tissue>
    </source>
</reference>
<feature type="chain" id="PRO_5040214030" evidence="10">
    <location>
        <begin position="23"/>
        <end position="442"/>
    </location>
</feature>
<comment type="caution">
    <text evidence="12">The sequence shown here is derived from an EMBL/GenBank/DDBJ whole genome shotgun (WGS) entry which is preliminary data.</text>
</comment>
<evidence type="ECO:0000256" key="10">
    <source>
        <dbReference type="SAM" id="SignalP"/>
    </source>
</evidence>
<dbReference type="Gene3D" id="2.60.40.10">
    <property type="entry name" value="Immunoglobulins"/>
    <property type="match status" value="2"/>
</dbReference>
<dbReference type="AlphaFoldDB" id="A0A9Q1BXQ3"/>
<feature type="region of interest" description="Disordered" evidence="8">
    <location>
        <begin position="374"/>
        <end position="442"/>
    </location>
</feature>
<dbReference type="PANTHER" id="PTHR23277">
    <property type="entry name" value="NECTIN-RELATED"/>
    <property type="match status" value="1"/>
</dbReference>
<dbReference type="GO" id="GO:0005912">
    <property type="term" value="C:adherens junction"/>
    <property type="evidence" value="ECO:0007669"/>
    <property type="project" value="TreeGrafter"/>
</dbReference>
<keyword evidence="6" id="KW-1015">Disulfide bond</keyword>
<keyword evidence="9" id="KW-0812">Transmembrane</keyword>
<dbReference type="InterPro" id="IPR007110">
    <property type="entry name" value="Ig-like_dom"/>
</dbReference>
<dbReference type="Pfam" id="PF08205">
    <property type="entry name" value="C2-set_2"/>
    <property type="match status" value="1"/>
</dbReference>
<keyword evidence="2 10" id="KW-0732">Signal</keyword>
<dbReference type="SMART" id="SM00409">
    <property type="entry name" value="IG"/>
    <property type="match status" value="2"/>
</dbReference>
<dbReference type="InterPro" id="IPR051427">
    <property type="entry name" value="Nectin/Nectin-like"/>
</dbReference>
<feature type="signal peptide" evidence="10">
    <location>
        <begin position="1"/>
        <end position="22"/>
    </location>
</feature>
<dbReference type="InterPro" id="IPR013162">
    <property type="entry name" value="CD80_C2-set"/>
</dbReference>
<keyword evidence="9" id="KW-1133">Transmembrane helix</keyword>
<gene>
    <name evidence="12" type="ORF">HOLleu_21586</name>
</gene>
<evidence type="ECO:0000256" key="1">
    <source>
        <dbReference type="ARBA" id="ARBA00004167"/>
    </source>
</evidence>
<dbReference type="EMBL" id="JAIZAY010000010">
    <property type="protein sequence ID" value="KAJ8034657.1"/>
    <property type="molecule type" value="Genomic_DNA"/>
</dbReference>
<evidence type="ECO:0000256" key="5">
    <source>
        <dbReference type="ARBA" id="ARBA00023136"/>
    </source>
</evidence>
<sequence>MEGRILAFILIVCNLCMRCCEGDTARNETIAENSLAQFSCNVEDISTTIWLFTGRKEVANSESISQGDIVYPKFEDKFEIEMSSYNSSSELNLKFNVTEEDEGLYLCQEGGTNKAQFRLTVEIPPVLQLKRENLTVSTDMDVVFNEQVTITCIAEGGKPPVRLSWKVNGQEKTGPFIDNSPPSPDRRITSVIHYQPTLDDNRLACVASGQQVISEQEVSVGINVQYLLNCLIVVTNDTNAFIITCSCEANPDVEKYMIYVNKTLFSENQEAKLPSEKGATVFCIATNKVANYTTKEVELKPFHEEVPAHVTRVALIIWLSVAGIIVVIVVIVAVVCICRKMKDVDEAEAHAKEAREEATRIQMNQTAAVMSMVPVPDWDSKKDDNTPLKDSDKEETPDKGEGSTKTLEQKDGNQNAADMAVKPLPDDYDLEQEKENLMSNAE</sequence>
<name>A0A9Q1BXQ3_HOLLE</name>
<evidence type="ECO:0000313" key="12">
    <source>
        <dbReference type="EMBL" id="KAJ8034657.1"/>
    </source>
</evidence>
<keyword evidence="4" id="KW-0130">Cell adhesion</keyword>
<dbReference type="SUPFAM" id="SSF48726">
    <property type="entry name" value="Immunoglobulin"/>
    <property type="match status" value="2"/>
</dbReference>
<comment type="subcellular location">
    <subcellularLocation>
        <location evidence="1">Membrane</location>
        <topology evidence="1">Single-pass membrane protein</topology>
    </subcellularLocation>
</comment>
<protein>
    <submittedName>
        <fullName evidence="12">Nectin-1</fullName>
    </submittedName>
</protein>
<evidence type="ECO:0000256" key="8">
    <source>
        <dbReference type="SAM" id="MobiDB-lite"/>
    </source>
</evidence>
<keyword evidence="5 9" id="KW-0472">Membrane</keyword>
<dbReference type="Proteomes" id="UP001152320">
    <property type="component" value="Chromosome 10"/>
</dbReference>
<keyword evidence="7" id="KW-0325">Glycoprotein</keyword>
<dbReference type="GO" id="GO:0016020">
    <property type="term" value="C:membrane"/>
    <property type="evidence" value="ECO:0007669"/>
    <property type="project" value="UniProtKB-SubCell"/>
</dbReference>
<accession>A0A9Q1BXQ3</accession>
<evidence type="ECO:0000256" key="3">
    <source>
        <dbReference type="ARBA" id="ARBA00022737"/>
    </source>
</evidence>
<evidence type="ECO:0000313" key="13">
    <source>
        <dbReference type="Proteomes" id="UP001152320"/>
    </source>
</evidence>
<keyword evidence="3" id="KW-0677">Repeat</keyword>
<proteinExistence type="predicted"/>
<evidence type="ECO:0000256" key="6">
    <source>
        <dbReference type="ARBA" id="ARBA00023157"/>
    </source>
</evidence>
<evidence type="ECO:0000259" key="11">
    <source>
        <dbReference type="PROSITE" id="PS50835"/>
    </source>
</evidence>
<feature type="domain" description="Ig-like" evidence="11">
    <location>
        <begin position="124"/>
        <end position="219"/>
    </location>
</feature>
<feature type="domain" description="Ig-like" evidence="11">
    <location>
        <begin position="1"/>
        <end position="108"/>
    </location>
</feature>
<dbReference type="PROSITE" id="PS50835">
    <property type="entry name" value="IG_LIKE"/>
    <property type="match status" value="2"/>
</dbReference>
<dbReference type="InterPro" id="IPR036179">
    <property type="entry name" value="Ig-like_dom_sf"/>
</dbReference>
<dbReference type="PANTHER" id="PTHR23277:SF108">
    <property type="entry name" value="FASCICLIN-3"/>
    <property type="match status" value="1"/>
</dbReference>
<evidence type="ECO:0000256" key="9">
    <source>
        <dbReference type="SAM" id="Phobius"/>
    </source>
</evidence>
<evidence type="ECO:0000256" key="4">
    <source>
        <dbReference type="ARBA" id="ARBA00022889"/>
    </source>
</evidence>
<keyword evidence="13" id="KW-1185">Reference proteome</keyword>
<feature type="compositionally biased region" description="Basic and acidic residues" evidence="8">
    <location>
        <begin position="378"/>
        <end position="411"/>
    </location>
</feature>
<evidence type="ECO:0000256" key="2">
    <source>
        <dbReference type="ARBA" id="ARBA00022729"/>
    </source>
</evidence>
<dbReference type="GO" id="GO:0007157">
    <property type="term" value="P:heterophilic cell-cell adhesion via plasma membrane cell adhesion molecules"/>
    <property type="evidence" value="ECO:0007669"/>
    <property type="project" value="TreeGrafter"/>
</dbReference>
<evidence type="ECO:0000256" key="7">
    <source>
        <dbReference type="ARBA" id="ARBA00023180"/>
    </source>
</evidence>